<dbReference type="PANTHER" id="PTHR11601:SF34">
    <property type="entry name" value="CYSTEINE DESULFURASE"/>
    <property type="match status" value="1"/>
</dbReference>
<evidence type="ECO:0000259" key="11">
    <source>
        <dbReference type="Pfam" id="PF00266"/>
    </source>
</evidence>
<dbReference type="Pfam" id="PF00266">
    <property type="entry name" value="Aminotran_5"/>
    <property type="match status" value="2"/>
</dbReference>
<dbReference type="PROSITE" id="PS00595">
    <property type="entry name" value="AA_TRANSFER_CLASS_5"/>
    <property type="match status" value="1"/>
</dbReference>
<evidence type="ECO:0000256" key="2">
    <source>
        <dbReference type="ARBA" id="ARBA00006490"/>
    </source>
</evidence>
<evidence type="ECO:0000256" key="9">
    <source>
        <dbReference type="ARBA" id="ARBA00050776"/>
    </source>
</evidence>
<dbReference type="Gene3D" id="3.90.1150.10">
    <property type="entry name" value="Aspartate Aminotransferase, domain 1"/>
    <property type="match status" value="1"/>
</dbReference>
<dbReference type="InterPro" id="IPR020578">
    <property type="entry name" value="Aminotrans_V_PyrdxlP_BS"/>
</dbReference>
<keyword evidence="5" id="KW-0479">Metal-binding</keyword>
<dbReference type="EMBL" id="VLTK01000009">
    <property type="protein sequence ID" value="TSI14222.1"/>
    <property type="molecule type" value="Genomic_DNA"/>
</dbReference>
<evidence type="ECO:0000256" key="5">
    <source>
        <dbReference type="ARBA" id="ARBA00022723"/>
    </source>
</evidence>
<dbReference type="Gene3D" id="3.40.640.10">
    <property type="entry name" value="Type I PLP-dependent aspartate aminotransferase-like (Major domain)"/>
    <property type="match status" value="1"/>
</dbReference>
<dbReference type="GO" id="GO:0051536">
    <property type="term" value="F:iron-sulfur cluster binding"/>
    <property type="evidence" value="ECO:0007669"/>
    <property type="project" value="UniProtKB-KW"/>
</dbReference>
<evidence type="ECO:0000256" key="7">
    <source>
        <dbReference type="ARBA" id="ARBA00023004"/>
    </source>
</evidence>
<keyword evidence="13" id="KW-1185">Reference proteome</keyword>
<evidence type="ECO:0000313" key="13">
    <source>
        <dbReference type="Proteomes" id="UP000316406"/>
    </source>
</evidence>
<dbReference type="EC" id="2.8.1.7" evidence="3"/>
<dbReference type="PANTHER" id="PTHR11601">
    <property type="entry name" value="CYSTEINE DESULFURYLASE FAMILY MEMBER"/>
    <property type="match status" value="1"/>
</dbReference>
<comment type="caution">
    <text evidence="12">The sequence shown here is derived from an EMBL/GenBank/DDBJ whole genome shotgun (WGS) entry which is preliminary data.</text>
</comment>
<feature type="domain" description="Aminotransferase class V" evidence="11">
    <location>
        <begin position="15"/>
        <end position="94"/>
    </location>
</feature>
<dbReference type="Gene3D" id="1.10.260.50">
    <property type="match status" value="1"/>
</dbReference>
<evidence type="ECO:0000256" key="3">
    <source>
        <dbReference type="ARBA" id="ARBA00012239"/>
    </source>
</evidence>
<name>A0A556C9V2_BREAU</name>
<comment type="similarity">
    <text evidence="2">Belongs to the class-V pyridoxal-phosphate-dependent aminotransferase family. NifS/IscS subfamily.</text>
</comment>
<dbReference type="InterPro" id="IPR015421">
    <property type="entry name" value="PyrdxlP-dep_Trfase_major"/>
</dbReference>
<evidence type="ECO:0000256" key="10">
    <source>
        <dbReference type="RuleBase" id="RU004504"/>
    </source>
</evidence>
<accession>A0A556C9V2</accession>
<keyword evidence="4" id="KW-0808">Transferase</keyword>
<keyword evidence="6" id="KW-0663">Pyridoxal phosphate</keyword>
<organism evidence="12 13">
    <name type="scientific">Brevibacterium aurantiacum</name>
    <dbReference type="NCBI Taxonomy" id="273384"/>
    <lineage>
        <taxon>Bacteria</taxon>
        <taxon>Bacillati</taxon>
        <taxon>Actinomycetota</taxon>
        <taxon>Actinomycetes</taxon>
        <taxon>Micrococcales</taxon>
        <taxon>Brevibacteriaceae</taxon>
        <taxon>Brevibacterium</taxon>
    </lineage>
</organism>
<reference evidence="12 13" key="1">
    <citation type="submission" date="2019-07" db="EMBL/GenBank/DDBJ databases">
        <title>Draft genome sequence of Brevibacterium aurantiacum XU54 isolated from Xinjiang China.</title>
        <authorList>
            <person name="Xu X."/>
        </authorList>
    </citation>
    <scope>NUCLEOTIDE SEQUENCE [LARGE SCALE GENOMIC DNA]</scope>
    <source>
        <strain evidence="12 13">XU54</strain>
    </source>
</reference>
<evidence type="ECO:0000256" key="4">
    <source>
        <dbReference type="ARBA" id="ARBA00022679"/>
    </source>
</evidence>
<dbReference type="InterPro" id="IPR000192">
    <property type="entry name" value="Aminotrans_V_dom"/>
</dbReference>
<protein>
    <recommendedName>
        <fullName evidence="3">cysteine desulfurase</fullName>
        <ecNumber evidence="3">2.8.1.7</ecNumber>
    </recommendedName>
</protein>
<gene>
    <name evidence="12" type="ORF">FO013_15950</name>
</gene>
<dbReference type="GO" id="GO:0031071">
    <property type="term" value="F:cysteine desulfurase activity"/>
    <property type="evidence" value="ECO:0007669"/>
    <property type="project" value="UniProtKB-EC"/>
</dbReference>
<dbReference type="OrthoDB" id="9808002at2"/>
<evidence type="ECO:0000256" key="6">
    <source>
        <dbReference type="ARBA" id="ARBA00022898"/>
    </source>
</evidence>
<dbReference type="SUPFAM" id="SSF53383">
    <property type="entry name" value="PLP-dependent transferases"/>
    <property type="match status" value="1"/>
</dbReference>
<dbReference type="RefSeq" id="WP_143923533.1">
    <property type="nucleotide sequence ID" value="NZ_VLTK01000009.1"/>
</dbReference>
<comment type="cofactor">
    <cofactor evidence="1 10">
        <name>pyridoxal 5'-phosphate</name>
        <dbReference type="ChEBI" id="CHEBI:597326"/>
    </cofactor>
</comment>
<evidence type="ECO:0000313" key="12">
    <source>
        <dbReference type="EMBL" id="TSI14222.1"/>
    </source>
</evidence>
<dbReference type="PIRSF" id="PIRSF005572">
    <property type="entry name" value="NifS"/>
    <property type="match status" value="1"/>
</dbReference>
<comment type="catalytic activity">
    <reaction evidence="9">
        <text>(sulfur carrier)-H + L-cysteine = (sulfur carrier)-SH + L-alanine</text>
        <dbReference type="Rhea" id="RHEA:43892"/>
        <dbReference type="Rhea" id="RHEA-COMP:14737"/>
        <dbReference type="Rhea" id="RHEA-COMP:14739"/>
        <dbReference type="ChEBI" id="CHEBI:29917"/>
        <dbReference type="ChEBI" id="CHEBI:35235"/>
        <dbReference type="ChEBI" id="CHEBI:57972"/>
        <dbReference type="ChEBI" id="CHEBI:64428"/>
        <dbReference type="EC" id="2.8.1.7"/>
    </reaction>
</comment>
<keyword evidence="7" id="KW-0408">Iron</keyword>
<sequence length="423" mass="42851">MELESALDNGGVPLYLDTASAAPVRREALEAAWPYLTGAFGNPSSNHEVGRTSADALKDARRRVAKVLGMRSTDIIFTSGGTESDNLAIIGIALGAGAGGAADFGGGAGADDAAGAGGAADSGAGPDGRPPRRHIVISALEHEAVLAAADFLARRHGFEITEVPVAPDGTITVEALGSVLREDTLLVSLGYANNEIGTVADVTALARIVHDAGAFFHTDAVQAAGWLPLGGLGVDAISLAGHKVGAPKGIGVAAIRARIPLEPLIHGGGQESGRRSGTENVALAVAFATALELAEAERVETAGRIQAIRDDFIAEVLATVPGAFLTGSESLRSPNHASFCFSGTSGEAVLLELERLGITASSGSACAVGSDEPSHVLTALGIDDDLAKTSVRFTFPADFTPEAGQRAAHAVSAAVKNLALSYT</sequence>
<evidence type="ECO:0000256" key="8">
    <source>
        <dbReference type="ARBA" id="ARBA00023014"/>
    </source>
</evidence>
<feature type="domain" description="Aminotransferase class V" evidence="11">
    <location>
        <begin position="131"/>
        <end position="395"/>
    </location>
</feature>
<dbReference type="Proteomes" id="UP000316406">
    <property type="component" value="Unassembled WGS sequence"/>
</dbReference>
<dbReference type="InterPro" id="IPR015424">
    <property type="entry name" value="PyrdxlP-dep_Trfase"/>
</dbReference>
<dbReference type="GO" id="GO:0046872">
    <property type="term" value="F:metal ion binding"/>
    <property type="evidence" value="ECO:0007669"/>
    <property type="project" value="UniProtKB-KW"/>
</dbReference>
<dbReference type="AlphaFoldDB" id="A0A556C9V2"/>
<dbReference type="InterPro" id="IPR016454">
    <property type="entry name" value="Cysteine_dSase"/>
</dbReference>
<proteinExistence type="inferred from homology"/>
<keyword evidence="8" id="KW-0411">Iron-sulfur</keyword>
<evidence type="ECO:0000256" key="1">
    <source>
        <dbReference type="ARBA" id="ARBA00001933"/>
    </source>
</evidence>
<dbReference type="InterPro" id="IPR015422">
    <property type="entry name" value="PyrdxlP-dep_Trfase_small"/>
</dbReference>